<dbReference type="EMBL" id="NBCO01000020">
    <property type="protein sequence ID" value="ORC87711.1"/>
    <property type="molecule type" value="Genomic_DNA"/>
</dbReference>
<dbReference type="GO" id="GO:0000309">
    <property type="term" value="F:nicotinamide-nucleotide adenylyltransferase activity"/>
    <property type="evidence" value="ECO:0007669"/>
    <property type="project" value="TreeGrafter"/>
</dbReference>
<dbReference type="Gene3D" id="3.40.50.620">
    <property type="entry name" value="HUPs"/>
    <property type="match status" value="1"/>
</dbReference>
<keyword evidence="1" id="KW-0808">Transferase</keyword>
<dbReference type="Proteomes" id="UP000192257">
    <property type="component" value="Unassembled WGS sequence"/>
</dbReference>
<name>A0A1X0NSY4_9TRYP</name>
<gene>
    <name evidence="1" type="ORF">TM35_000201200</name>
</gene>
<dbReference type="STRING" id="67003.A0A1X0NSY4"/>
<dbReference type="AlphaFoldDB" id="A0A1X0NSY4"/>
<dbReference type="GeneID" id="39986585"/>
<dbReference type="RefSeq" id="XP_028881777.1">
    <property type="nucleotide sequence ID" value="XM_029026805.1"/>
</dbReference>
<evidence type="ECO:0000313" key="1">
    <source>
        <dbReference type="EMBL" id="ORC87711.1"/>
    </source>
</evidence>
<dbReference type="GO" id="GO:0009435">
    <property type="term" value="P:NAD+ biosynthetic process"/>
    <property type="evidence" value="ECO:0007669"/>
    <property type="project" value="TreeGrafter"/>
</dbReference>
<dbReference type="InterPro" id="IPR014729">
    <property type="entry name" value="Rossmann-like_a/b/a_fold"/>
</dbReference>
<dbReference type="InterPro" id="IPR051182">
    <property type="entry name" value="Euk_NMN_adenylyltrnsfrase"/>
</dbReference>
<dbReference type="PANTHER" id="PTHR12039">
    <property type="entry name" value="NICOTINAMIDE MONONUCLEOTIDE ADENYLYLTRANSFERASE"/>
    <property type="match status" value="1"/>
</dbReference>
<evidence type="ECO:0000313" key="2">
    <source>
        <dbReference type="Proteomes" id="UP000192257"/>
    </source>
</evidence>
<dbReference type="GO" id="GO:0004515">
    <property type="term" value="F:nicotinate-nucleotide adenylyltransferase activity"/>
    <property type="evidence" value="ECO:0007669"/>
    <property type="project" value="TreeGrafter"/>
</dbReference>
<dbReference type="SUPFAM" id="SSF52374">
    <property type="entry name" value="Nucleotidylyl transferase"/>
    <property type="match status" value="1"/>
</dbReference>
<protein>
    <submittedName>
        <fullName evidence="1">Nicotinamide mononucleotide adenylyltransferase</fullName>
    </submittedName>
</protein>
<comment type="caution">
    <text evidence="1">The sequence shown here is derived from an EMBL/GenBank/DDBJ whole genome shotgun (WGS) entry which is preliminary data.</text>
</comment>
<organism evidence="1 2">
    <name type="scientific">Trypanosoma theileri</name>
    <dbReference type="NCBI Taxonomy" id="67003"/>
    <lineage>
        <taxon>Eukaryota</taxon>
        <taxon>Discoba</taxon>
        <taxon>Euglenozoa</taxon>
        <taxon>Kinetoplastea</taxon>
        <taxon>Metakinetoplastina</taxon>
        <taxon>Trypanosomatida</taxon>
        <taxon>Trypanosomatidae</taxon>
        <taxon>Trypanosoma</taxon>
    </lineage>
</organism>
<proteinExistence type="predicted"/>
<keyword evidence="2" id="KW-1185">Reference proteome</keyword>
<dbReference type="OrthoDB" id="422187at2759"/>
<dbReference type="PANTHER" id="PTHR12039:SF0">
    <property type="entry name" value="NICOTINAMIDE-NUCLEOTIDE ADENYLYLTRANSFERASE"/>
    <property type="match status" value="1"/>
</dbReference>
<keyword evidence="1" id="KW-0548">Nucleotidyltransferase</keyword>
<accession>A0A1X0NSY4</accession>
<sequence length="313" mass="35139">MKNASSSSYHFCGAKLMPWHKIDVTVVMHLAVVVMCGSFNPMHVAHIAMYEAACDTLLNKKYNDNSEKKEASVSRKNDSKIVVVGGFVSPVNDHYKKEELRPFAQRSAICAASLREHPSLALDEWEGLQPNYVRTFYVLEHLQESVQRWYETDASPNEEQLAWVRQHPVRVVFLCGGDLFSSFLRPGCWPLELLRKLLDSFDVLVVRRAGSAGCAEMMRQQKNGSVLCESVGEADTDNTTINSNNNNNNNNNNKVLSLDLVAYHFLEAEIFANTISSSMIREILMDNPNADLRGLVVEGAETLVRAYYTDGTL</sequence>
<dbReference type="VEuPathDB" id="TriTrypDB:TM35_000201200"/>
<reference evidence="1 2" key="1">
    <citation type="submission" date="2017-03" db="EMBL/GenBank/DDBJ databases">
        <title>An alternative strategy for trypanosome survival in the mammalian bloodstream revealed through genome and transcriptome analysis of the ubiquitous bovine parasite Trypanosoma (Megatrypanum) theileri.</title>
        <authorList>
            <person name="Kelly S."/>
            <person name="Ivens A."/>
            <person name="Mott A."/>
            <person name="O'Neill E."/>
            <person name="Emms D."/>
            <person name="Macleod O."/>
            <person name="Voorheis P."/>
            <person name="Matthews J."/>
            <person name="Matthews K."/>
            <person name="Carrington M."/>
        </authorList>
    </citation>
    <scope>NUCLEOTIDE SEQUENCE [LARGE SCALE GENOMIC DNA]</scope>
    <source>
        <strain evidence="1">Edinburgh</strain>
    </source>
</reference>